<dbReference type="InterPro" id="IPR038500">
    <property type="entry name" value="Antitermination_sf"/>
</dbReference>
<accession>A0A2U3BDK8</accession>
<dbReference type="Proteomes" id="UP000245362">
    <property type="component" value="Unassembled WGS sequence"/>
</dbReference>
<dbReference type="OrthoDB" id="6638024at2"/>
<dbReference type="InterPro" id="IPR013464">
    <property type="entry name" value="CHP02642"/>
</dbReference>
<keyword evidence="2" id="KW-1185">Reference proteome</keyword>
<sequence length="262" mass="30037">MSDKAIELFIRMHLEKTPTLQRGRQVLTGDVIMAVMGAIQHQQPYGCDLISARWLGDMSAMRRVEERIAEWARDSSRPDLLAHVGMVALAIFCGKPTNDQERKLVSLWKRYSEQGHRSKRLIKRYQTQITLLNNMVSDTEFRYSQNDMEISKLQNLIENEKARLHKWASKKAKESFQCPKCSGSGFSSSEKGCNECGGSGCFVPKAENVRQHLRRTGIARVSDKLWNSEIKPKFDELLSMLNQEHDETARMMGKRLCEERAA</sequence>
<comment type="caution">
    <text evidence="1">The sequence shown here is derived from an EMBL/GenBank/DDBJ whole genome shotgun (WGS) entry which is preliminary data.</text>
</comment>
<gene>
    <name evidence="1" type="ORF">DI392_00805</name>
</gene>
<name>A0A2U3BDK8_9VIBR</name>
<evidence type="ECO:0000313" key="1">
    <source>
        <dbReference type="EMBL" id="PWI34853.1"/>
    </source>
</evidence>
<evidence type="ECO:0000313" key="2">
    <source>
        <dbReference type="Proteomes" id="UP000245362"/>
    </source>
</evidence>
<dbReference type="AlphaFoldDB" id="A0A2U3BDK8"/>
<dbReference type="Gene3D" id="1.10.274.110">
    <property type="match status" value="1"/>
</dbReference>
<proteinExistence type="predicted"/>
<protein>
    <recommendedName>
        <fullName evidence="3">Antitermination protein</fullName>
    </recommendedName>
</protein>
<evidence type="ECO:0008006" key="3">
    <source>
        <dbReference type="Google" id="ProtNLM"/>
    </source>
</evidence>
<organism evidence="1 2">
    <name type="scientific">Vibrio albus</name>
    <dbReference type="NCBI Taxonomy" id="2200953"/>
    <lineage>
        <taxon>Bacteria</taxon>
        <taxon>Pseudomonadati</taxon>
        <taxon>Pseudomonadota</taxon>
        <taxon>Gammaproteobacteria</taxon>
        <taxon>Vibrionales</taxon>
        <taxon>Vibrionaceae</taxon>
        <taxon>Vibrio</taxon>
    </lineage>
</organism>
<dbReference type="RefSeq" id="WP_109318007.1">
    <property type="nucleotide sequence ID" value="NZ_QFWT01000001.1"/>
</dbReference>
<dbReference type="NCBIfam" id="TIGR02642">
    <property type="entry name" value="phage_xxxx"/>
    <property type="match status" value="1"/>
</dbReference>
<reference evidence="1 2" key="1">
    <citation type="submission" date="2018-05" db="EMBL/GenBank/DDBJ databases">
        <title>Vibrio limimaris sp. nov., isolated from marine sediment.</title>
        <authorList>
            <person name="Li C.-M."/>
        </authorList>
    </citation>
    <scope>NUCLEOTIDE SEQUENCE [LARGE SCALE GENOMIC DNA]</scope>
    <source>
        <strain evidence="1 2">E4404</strain>
    </source>
</reference>
<dbReference type="EMBL" id="QFWT01000001">
    <property type="protein sequence ID" value="PWI34853.1"/>
    <property type="molecule type" value="Genomic_DNA"/>
</dbReference>